<dbReference type="AlphaFoldDB" id="A0A3B0WWJ0"/>
<proteinExistence type="predicted"/>
<evidence type="ECO:0000256" key="1">
    <source>
        <dbReference type="ARBA" id="ARBA00022714"/>
    </source>
</evidence>
<reference evidence="6" key="1">
    <citation type="submission" date="2018-06" db="EMBL/GenBank/DDBJ databases">
        <authorList>
            <person name="Zhirakovskaya E."/>
        </authorList>
    </citation>
    <scope>NUCLEOTIDE SEQUENCE</scope>
</reference>
<dbReference type="PANTHER" id="PTHR40261">
    <property type="match status" value="1"/>
</dbReference>
<dbReference type="PANTHER" id="PTHR40261:SF1">
    <property type="entry name" value="RIESKE DOMAIN-CONTAINING PROTEIN"/>
    <property type="match status" value="1"/>
</dbReference>
<protein>
    <recommendedName>
        <fullName evidence="5">Rieske domain-containing protein</fullName>
    </recommendedName>
</protein>
<dbReference type="Gene3D" id="2.102.10.10">
    <property type="entry name" value="Rieske [2Fe-2S] iron-sulphur domain"/>
    <property type="match status" value="1"/>
</dbReference>
<dbReference type="InterPro" id="IPR036922">
    <property type="entry name" value="Rieske_2Fe-2S_sf"/>
</dbReference>
<dbReference type="Pfam" id="PF00355">
    <property type="entry name" value="Rieske"/>
    <property type="match status" value="1"/>
</dbReference>
<evidence type="ECO:0000256" key="2">
    <source>
        <dbReference type="ARBA" id="ARBA00022723"/>
    </source>
</evidence>
<dbReference type="GO" id="GO:0051537">
    <property type="term" value="F:2 iron, 2 sulfur cluster binding"/>
    <property type="evidence" value="ECO:0007669"/>
    <property type="project" value="UniProtKB-KW"/>
</dbReference>
<dbReference type="InterPro" id="IPR017941">
    <property type="entry name" value="Rieske_2Fe-2S"/>
</dbReference>
<dbReference type="SUPFAM" id="SSF50022">
    <property type="entry name" value="ISP domain"/>
    <property type="match status" value="1"/>
</dbReference>
<accession>A0A3B0WWJ0</accession>
<evidence type="ECO:0000313" key="6">
    <source>
        <dbReference type="EMBL" id="VAW47974.1"/>
    </source>
</evidence>
<dbReference type="EMBL" id="UOFA01000378">
    <property type="protein sequence ID" value="VAW47974.1"/>
    <property type="molecule type" value="Genomic_DNA"/>
</dbReference>
<name>A0A3B0WWJ0_9ZZZZ</name>
<evidence type="ECO:0000259" key="5">
    <source>
        <dbReference type="PROSITE" id="PS51296"/>
    </source>
</evidence>
<dbReference type="PROSITE" id="PS51296">
    <property type="entry name" value="RIESKE"/>
    <property type="match status" value="1"/>
</dbReference>
<dbReference type="CDD" id="cd03467">
    <property type="entry name" value="Rieske"/>
    <property type="match status" value="1"/>
</dbReference>
<organism evidence="6">
    <name type="scientific">hydrothermal vent metagenome</name>
    <dbReference type="NCBI Taxonomy" id="652676"/>
    <lineage>
        <taxon>unclassified sequences</taxon>
        <taxon>metagenomes</taxon>
        <taxon>ecological metagenomes</taxon>
    </lineage>
</organism>
<keyword evidence="3" id="KW-0408">Iron</keyword>
<feature type="domain" description="Rieske" evidence="5">
    <location>
        <begin position="3"/>
        <end position="108"/>
    </location>
</feature>
<evidence type="ECO:0000256" key="4">
    <source>
        <dbReference type="ARBA" id="ARBA00023014"/>
    </source>
</evidence>
<dbReference type="GO" id="GO:0046872">
    <property type="term" value="F:metal ion binding"/>
    <property type="evidence" value="ECO:0007669"/>
    <property type="project" value="UniProtKB-KW"/>
</dbReference>
<keyword evidence="2" id="KW-0479">Metal-binding</keyword>
<gene>
    <name evidence="6" type="ORF">MNBD_GAMMA02-376</name>
</gene>
<keyword evidence="4" id="KW-0411">Iron-sulfur</keyword>
<sequence length="111" mass="12249">MQHRLAHLIDVPVDQWSEHTLQTNNGQTSIMVKRGQTEWVAFINECPHQGRRMDYAMNAFLETPDGQLVCPAHGATFAADTGFCTSGPCAGQSLTALPISFDDKDVFIEIV</sequence>
<evidence type="ECO:0000256" key="3">
    <source>
        <dbReference type="ARBA" id="ARBA00023004"/>
    </source>
</evidence>
<keyword evidence="1" id="KW-0001">2Fe-2S</keyword>